<sequence>MDWKDLFGSDDDSDSCIDNGITTFEDIPGLCLIRKALEHEAQMSMTHEIIQRGYFTGDNNQAMCFGELPAYLSQISNLVLHTYPSLFDTQVLNREPLFDQAILNLFEDGILILSLLSSCVMTMKRASDNVTKRILLCPGDILSLSRDARFLWEHGIEEQLSDQIDDQTIERGTRISVTLRKLKNPGTIETMATSSNRY</sequence>
<evidence type="ECO:0000313" key="2">
    <source>
        <dbReference type="Proteomes" id="UP000603453"/>
    </source>
</evidence>
<dbReference type="InterPro" id="IPR032870">
    <property type="entry name" value="ALKBH7-like"/>
</dbReference>
<dbReference type="Proteomes" id="UP000603453">
    <property type="component" value="Unassembled WGS sequence"/>
</dbReference>
<dbReference type="OrthoDB" id="412814at2759"/>
<dbReference type="SUPFAM" id="SSF51197">
    <property type="entry name" value="Clavaminate synthase-like"/>
    <property type="match status" value="1"/>
</dbReference>
<evidence type="ECO:0000313" key="1">
    <source>
        <dbReference type="EMBL" id="KAG2207491.1"/>
    </source>
</evidence>
<proteinExistence type="predicted"/>
<dbReference type="PANTHER" id="PTHR21052">
    <property type="entry name" value="SPERMATOGENESIS ASSOCIATED 11-RELATED"/>
    <property type="match status" value="1"/>
</dbReference>
<name>A0A8H7RAC7_9FUNG</name>
<evidence type="ECO:0008006" key="3">
    <source>
        <dbReference type="Google" id="ProtNLM"/>
    </source>
</evidence>
<dbReference type="PANTHER" id="PTHR21052:SF0">
    <property type="entry name" value="ALPHA-KETOGLUTARATE-DEPENDENT DIOXYGENASE ALKB HOMOLOG 7, MITOCHONDRIAL"/>
    <property type="match status" value="1"/>
</dbReference>
<dbReference type="AlphaFoldDB" id="A0A8H7RAC7"/>
<gene>
    <name evidence="1" type="ORF">INT47_004239</name>
</gene>
<dbReference type="EMBL" id="JAEPRD010000024">
    <property type="protein sequence ID" value="KAG2207491.1"/>
    <property type="molecule type" value="Genomic_DNA"/>
</dbReference>
<accession>A0A8H7RAC7</accession>
<dbReference type="GO" id="GO:0006974">
    <property type="term" value="P:DNA damage response"/>
    <property type="evidence" value="ECO:0007669"/>
    <property type="project" value="InterPro"/>
</dbReference>
<dbReference type="Gene3D" id="2.60.120.590">
    <property type="entry name" value="Alpha-ketoglutarate-dependent dioxygenase AlkB-like"/>
    <property type="match status" value="1"/>
</dbReference>
<protein>
    <recommendedName>
        <fullName evidence="3">Alpha-ketoglutarate-dependent dioxygenase AlkB-like domain-containing protein</fullName>
    </recommendedName>
</protein>
<dbReference type="GO" id="GO:0005759">
    <property type="term" value="C:mitochondrial matrix"/>
    <property type="evidence" value="ECO:0007669"/>
    <property type="project" value="TreeGrafter"/>
</dbReference>
<organism evidence="1 2">
    <name type="scientific">Mucor saturninus</name>
    <dbReference type="NCBI Taxonomy" id="64648"/>
    <lineage>
        <taxon>Eukaryota</taxon>
        <taxon>Fungi</taxon>
        <taxon>Fungi incertae sedis</taxon>
        <taxon>Mucoromycota</taxon>
        <taxon>Mucoromycotina</taxon>
        <taxon>Mucoromycetes</taxon>
        <taxon>Mucorales</taxon>
        <taxon>Mucorineae</taxon>
        <taxon>Mucoraceae</taxon>
        <taxon>Mucor</taxon>
    </lineage>
</organism>
<dbReference type="GO" id="GO:0006631">
    <property type="term" value="P:fatty acid metabolic process"/>
    <property type="evidence" value="ECO:0007669"/>
    <property type="project" value="TreeGrafter"/>
</dbReference>
<keyword evidence="2" id="KW-1185">Reference proteome</keyword>
<reference evidence="1" key="1">
    <citation type="submission" date="2020-12" db="EMBL/GenBank/DDBJ databases">
        <title>Metabolic potential, ecology and presence of endohyphal bacteria is reflected in genomic diversity of Mucoromycotina.</title>
        <authorList>
            <person name="Muszewska A."/>
            <person name="Okrasinska A."/>
            <person name="Steczkiewicz K."/>
            <person name="Drgas O."/>
            <person name="Orlowska M."/>
            <person name="Perlinska-Lenart U."/>
            <person name="Aleksandrzak-Piekarczyk T."/>
            <person name="Szatraj K."/>
            <person name="Zielenkiewicz U."/>
            <person name="Pilsyk S."/>
            <person name="Malc E."/>
            <person name="Mieczkowski P."/>
            <person name="Kruszewska J.S."/>
            <person name="Biernat P."/>
            <person name="Pawlowska J."/>
        </authorList>
    </citation>
    <scope>NUCLEOTIDE SEQUENCE</scope>
    <source>
        <strain evidence="1">WA0000017839</strain>
    </source>
</reference>
<dbReference type="InterPro" id="IPR037151">
    <property type="entry name" value="AlkB-like_sf"/>
</dbReference>
<comment type="caution">
    <text evidence="1">The sequence shown here is derived from an EMBL/GenBank/DDBJ whole genome shotgun (WGS) entry which is preliminary data.</text>
</comment>